<keyword evidence="3 6" id="KW-0808">Transferase</keyword>
<dbReference type="Proteomes" id="UP000304148">
    <property type="component" value="Chromosome"/>
</dbReference>
<dbReference type="EC" id="2.1.1.37" evidence="1"/>
<dbReference type="AlphaFoldDB" id="A0A383RIE2"/>
<evidence type="ECO:0000256" key="6">
    <source>
        <dbReference type="PROSITE-ProRule" id="PRU01016"/>
    </source>
</evidence>
<dbReference type="EMBL" id="LS992241">
    <property type="protein sequence ID" value="SYX86815.1"/>
    <property type="molecule type" value="Genomic_DNA"/>
</dbReference>
<dbReference type="Pfam" id="PF00145">
    <property type="entry name" value="DNA_methylase"/>
    <property type="match status" value="1"/>
</dbReference>
<dbReference type="PROSITE" id="PS00095">
    <property type="entry name" value="C5_MTASE_2"/>
    <property type="match status" value="1"/>
</dbReference>
<dbReference type="RefSeq" id="WP_138188627.1">
    <property type="nucleotide sequence ID" value="NZ_LS992241.1"/>
</dbReference>
<name>A0A383RIE2_PAEAL</name>
<dbReference type="PANTHER" id="PTHR10629">
    <property type="entry name" value="CYTOSINE-SPECIFIC METHYLTRANSFERASE"/>
    <property type="match status" value="1"/>
</dbReference>
<evidence type="ECO:0000256" key="5">
    <source>
        <dbReference type="ARBA" id="ARBA00022747"/>
    </source>
</evidence>
<dbReference type="PROSITE" id="PS51679">
    <property type="entry name" value="SAM_MT_C5"/>
    <property type="match status" value="1"/>
</dbReference>
<protein>
    <recommendedName>
        <fullName evidence="1">DNA (cytosine-5-)-methyltransferase</fullName>
        <ecNumber evidence="1">2.1.1.37</ecNumber>
    </recommendedName>
</protein>
<dbReference type="Gene3D" id="3.90.120.10">
    <property type="entry name" value="DNA Methylase, subunit A, domain 2"/>
    <property type="match status" value="1"/>
</dbReference>
<dbReference type="InterPro" id="IPR050390">
    <property type="entry name" value="C5-Methyltransferase"/>
</dbReference>
<feature type="active site" evidence="6">
    <location>
        <position position="82"/>
    </location>
</feature>
<dbReference type="NCBIfam" id="TIGR00675">
    <property type="entry name" value="dcm"/>
    <property type="match status" value="1"/>
</dbReference>
<sequence length="379" mass="42538">MATAISFFAGAGGLDTGIHQAGFDIKLSLEIEPIFCETLRANYPDMNVVEGDISDYSRERIYREAGLDEGKDIDLMFGGSPCQSFSTAGKRQAFEDPRGNAMLKFAQLVEETRPKVFLLENVRGLLSASLKHRPLRQRGEEHAPLEPEEMPGSALTHLLQHFHEYNVTFELLKAADYGVPQSRERVFFVGVRKDLSTTYAFPAKTHDAEGGEGLLRWVTLGDVLRDLNVEEHHYPRYSPERLYYMHMIPQGGGNWRSLPEEFVELAMGGAYESGGGKVGFYRRLWVDRPAPTLLTSPIQKSTNLGHPYEDRPISIEEYIALQEFPKEYHVAGTLSQQYTQIGNAVPVRLARVLGSSIMQLLERITETQEANPMEAAASR</sequence>
<proteinExistence type="inferred from homology"/>
<dbReference type="PANTHER" id="PTHR10629:SF52">
    <property type="entry name" value="DNA (CYTOSINE-5)-METHYLTRANSFERASE 1"/>
    <property type="match status" value="1"/>
</dbReference>
<reference evidence="9" key="1">
    <citation type="submission" date="2018-08" db="EMBL/GenBank/DDBJ databases">
        <authorList>
            <person name="Chevrot R."/>
        </authorList>
    </citation>
    <scope>NUCLEOTIDE SEQUENCE [LARGE SCALE GENOMIC DNA]</scope>
</reference>
<evidence type="ECO:0000256" key="1">
    <source>
        <dbReference type="ARBA" id="ARBA00011975"/>
    </source>
</evidence>
<dbReference type="GO" id="GO:0044027">
    <property type="term" value="P:negative regulation of gene expression via chromosomal CpG island methylation"/>
    <property type="evidence" value="ECO:0007669"/>
    <property type="project" value="TreeGrafter"/>
</dbReference>
<evidence type="ECO:0000313" key="9">
    <source>
        <dbReference type="Proteomes" id="UP000304148"/>
    </source>
</evidence>
<keyword evidence="2 6" id="KW-0489">Methyltransferase</keyword>
<dbReference type="GO" id="GO:0032259">
    <property type="term" value="P:methylation"/>
    <property type="evidence" value="ECO:0007669"/>
    <property type="project" value="UniProtKB-KW"/>
</dbReference>
<accession>A0A383RIE2</accession>
<organism evidence="8 9">
    <name type="scientific">Paenibacillus alvei</name>
    <name type="common">Bacillus alvei</name>
    <dbReference type="NCBI Taxonomy" id="44250"/>
    <lineage>
        <taxon>Bacteria</taxon>
        <taxon>Bacillati</taxon>
        <taxon>Bacillota</taxon>
        <taxon>Bacilli</taxon>
        <taxon>Bacillales</taxon>
        <taxon>Paenibacillaceae</taxon>
        <taxon>Paenibacillus</taxon>
    </lineage>
</organism>
<dbReference type="PRINTS" id="PR00105">
    <property type="entry name" value="C5METTRFRASE"/>
</dbReference>
<dbReference type="Gene3D" id="3.40.50.150">
    <property type="entry name" value="Vaccinia Virus protein VP39"/>
    <property type="match status" value="1"/>
</dbReference>
<dbReference type="InterPro" id="IPR029063">
    <property type="entry name" value="SAM-dependent_MTases_sf"/>
</dbReference>
<keyword evidence="4 6" id="KW-0949">S-adenosyl-L-methionine</keyword>
<comment type="similarity">
    <text evidence="6 7">Belongs to the class I-like SAM-binding methyltransferase superfamily. C5-methyltransferase family.</text>
</comment>
<dbReference type="InterPro" id="IPR031303">
    <property type="entry name" value="C5_meth_CS"/>
</dbReference>
<dbReference type="GO" id="GO:0003677">
    <property type="term" value="F:DNA binding"/>
    <property type="evidence" value="ECO:0007669"/>
    <property type="project" value="TreeGrafter"/>
</dbReference>
<dbReference type="GO" id="GO:0009307">
    <property type="term" value="P:DNA restriction-modification system"/>
    <property type="evidence" value="ECO:0007669"/>
    <property type="project" value="UniProtKB-KW"/>
</dbReference>
<evidence type="ECO:0000256" key="4">
    <source>
        <dbReference type="ARBA" id="ARBA00022691"/>
    </source>
</evidence>
<evidence type="ECO:0000256" key="2">
    <source>
        <dbReference type="ARBA" id="ARBA00022603"/>
    </source>
</evidence>
<evidence type="ECO:0000256" key="7">
    <source>
        <dbReference type="RuleBase" id="RU000416"/>
    </source>
</evidence>
<dbReference type="GO" id="GO:0003886">
    <property type="term" value="F:DNA (cytosine-5-)-methyltransferase activity"/>
    <property type="evidence" value="ECO:0007669"/>
    <property type="project" value="UniProtKB-EC"/>
</dbReference>
<evidence type="ECO:0000256" key="3">
    <source>
        <dbReference type="ARBA" id="ARBA00022679"/>
    </source>
</evidence>
<dbReference type="InterPro" id="IPR001525">
    <property type="entry name" value="C5_MeTfrase"/>
</dbReference>
<evidence type="ECO:0000313" key="8">
    <source>
        <dbReference type="EMBL" id="SYX86815.1"/>
    </source>
</evidence>
<keyword evidence="5" id="KW-0680">Restriction system</keyword>
<gene>
    <name evidence="8" type="ORF">PBLR_15241</name>
</gene>
<dbReference type="REBASE" id="269042">
    <property type="entry name" value="M.PalBLR1ORF15241P"/>
</dbReference>
<dbReference type="SUPFAM" id="SSF53335">
    <property type="entry name" value="S-adenosyl-L-methionine-dependent methyltransferases"/>
    <property type="match status" value="1"/>
</dbReference>